<accession>A0ABQ5TKU0</accession>
<evidence type="ECO:0000256" key="1">
    <source>
        <dbReference type="SAM" id="Phobius"/>
    </source>
</evidence>
<evidence type="ECO:0000313" key="2">
    <source>
        <dbReference type="EMBL" id="GLO66253.1"/>
    </source>
</evidence>
<keyword evidence="3" id="KW-1185">Reference proteome</keyword>
<dbReference type="RefSeq" id="WP_317958127.1">
    <property type="nucleotide sequence ID" value="NZ_BSKO01000001.1"/>
</dbReference>
<evidence type="ECO:0008006" key="4">
    <source>
        <dbReference type="Google" id="ProtNLM"/>
    </source>
</evidence>
<dbReference type="EMBL" id="BSKO01000001">
    <property type="protein sequence ID" value="GLO66253.1"/>
    <property type="molecule type" value="Genomic_DNA"/>
</dbReference>
<keyword evidence="1" id="KW-0812">Transmembrane</keyword>
<organism evidence="2 3">
    <name type="scientific">Oceanobacillus kimchii</name>
    <dbReference type="NCBI Taxonomy" id="746691"/>
    <lineage>
        <taxon>Bacteria</taxon>
        <taxon>Bacillati</taxon>
        <taxon>Bacillota</taxon>
        <taxon>Bacilli</taxon>
        <taxon>Bacillales</taxon>
        <taxon>Bacillaceae</taxon>
        <taxon>Oceanobacillus</taxon>
    </lineage>
</organism>
<comment type="caution">
    <text evidence="2">The sequence shown here is derived from an EMBL/GenBank/DDBJ whole genome shotgun (WGS) entry which is preliminary data.</text>
</comment>
<reference evidence="2 3" key="1">
    <citation type="submission" date="2023-02" db="EMBL/GenBank/DDBJ databases">
        <title>Oceanobacillus kimchii IFOP_LL358 isolated form Alexandrium catenella lab strain.</title>
        <authorList>
            <person name="Gajardo G."/>
            <person name="Ueki S."/>
            <person name="Maruyama F."/>
        </authorList>
    </citation>
    <scope>NUCLEOTIDE SEQUENCE [LARGE SCALE GENOMIC DNA]</scope>
    <source>
        <strain evidence="2 3">IFOP_LL358</strain>
    </source>
</reference>
<gene>
    <name evidence="2" type="ORF">MACH08_20370</name>
</gene>
<proteinExistence type="predicted"/>
<feature type="transmembrane region" description="Helical" evidence="1">
    <location>
        <begin position="28"/>
        <end position="45"/>
    </location>
</feature>
<evidence type="ECO:0000313" key="3">
    <source>
        <dbReference type="Proteomes" id="UP001275436"/>
    </source>
</evidence>
<dbReference type="Proteomes" id="UP001275436">
    <property type="component" value="Unassembled WGS sequence"/>
</dbReference>
<keyword evidence="1" id="KW-0472">Membrane</keyword>
<sequence length="62" mass="6788">MVVAAWIILILSVLTVLGSSFKGLIGIVGFLVMVSLIVLSAIVIWEDAHTVQEIWNVLKIVR</sequence>
<protein>
    <recommendedName>
        <fullName evidence="4">DUF2273 domain-containing protein</fullName>
    </recommendedName>
</protein>
<name>A0ABQ5TKU0_9BACI</name>
<keyword evidence="1" id="KW-1133">Transmembrane helix</keyword>